<dbReference type="SMART" id="SM00419">
    <property type="entry name" value="HTH_CRP"/>
    <property type="match status" value="1"/>
</dbReference>
<organism evidence="7 8">
    <name type="scientific">Kutzneria buriramensis</name>
    <dbReference type="NCBI Taxonomy" id="1045776"/>
    <lineage>
        <taxon>Bacteria</taxon>
        <taxon>Bacillati</taxon>
        <taxon>Actinomycetota</taxon>
        <taxon>Actinomycetes</taxon>
        <taxon>Pseudonocardiales</taxon>
        <taxon>Pseudonocardiaceae</taxon>
        <taxon>Kutzneria</taxon>
    </lineage>
</organism>
<accession>A0A3E0H5C3</accession>
<keyword evidence="3" id="KW-0804">Transcription</keyword>
<dbReference type="CDD" id="cd00038">
    <property type="entry name" value="CAP_ED"/>
    <property type="match status" value="1"/>
</dbReference>
<dbReference type="Pfam" id="PF13545">
    <property type="entry name" value="HTH_Crp_2"/>
    <property type="match status" value="1"/>
</dbReference>
<protein>
    <submittedName>
        <fullName evidence="7">CRP-like cAMP-binding protein</fullName>
    </submittedName>
</protein>
<dbReference type="InterPro" id="IPR014710">
    <property type="entry name" value="RmlC-like_jellyroll"/>
</dbReference>
<evidence type="ECO:0000256" key="4">
    <source>
        <dbReference type="SAM" id="MobiDB-lite"/>
    </source>
</evidence>
<dbReference type="InterPro" id="IPR050397">
    <property type="entry name" value="Env_Response_Regulators"/>
</dbReference>
<dbReference type="AlphaFoldDB" id="A0A3E0H5C3"/>
<dbReference type="EMBL" id="QUNO01000014">
    <property type="protein sequence ID" value="REH38014.1"/>
    <property type="molecule type" value="Genomic_DNA"/>
</dbReference>
<gene>
    <name evidence="7" type="ORF">BCF44_11439</name>
</gene>
<feature type="domain" description="HTH crp-type" evidence="6">
    <location>
        <begin position="173"/>
        <end position="236"/>
    </location>
</feature>
<keyword evidence="2" id="KW-0238">DNA-binding</keyword>
<evidence type="ECO:0000313" key="8">
    <source>
        <dbReference type="Proteomes" id="UP000256269"/>
    </source>
</evidence>
<dbReference type="PANTHER" id="PTHR24567">
    <property type="entry name" value="CRP FAMILY TRANSCRIPTIONAL REGULATORY PROTEIN"/>
    <property type="match status" value="1"/>
</dbReference>
<dbReference type="PROSITE" id="PS51063">
    <property type="entry name" value="HTH_CRP_2"/>
    <property type="match status" value="1"/>
</dbReference>
<evidence type="ECO:0000313" key="7">
    <source>
        <dbReference type="EMBL" id="REH38014.1"/>
    </source>
</evidence>
<feature type="domain" description="Cyclic nucleotide-binding" evidence="5">
    <location>
        <begin position="40"/>
        <end position="159"/>
    </location>
</feature>
<sequence>MDEVVGNPPAPDATGDRHVAPRNVPLTLANARFAMRALGARRHEERSVLSTLAEQLRARQLRVGEDLCSPGKWPPGVWIIQDGIAEVAVDVGANRCVVQTLCRGEAFGVAPLVSGRWIPCRVQAATHVSALLWPVREFLVQLERNPALARLVLDGLVDRIVDSRLRLSAVLASSLEVRVARMLLVEERDGVVPVSQATLASMIGASRPALNRVLRDFQRDRAIELQYRRIQLLDRDRLDDLARSTTAPARHELSPGPRLRPLHRCR</sequence>
<evidence type="ECO:0000256" key="1">
    <source>
        <dbReference type="ARBA" id="ARBA00023015"/>
    </source>
</evidence>
<dbReference type="GO" id="GO:0003677">
    <property type="term" value="F:DNA binding"/>
    <property type="evidence" value="ECO:0007669"/>
    <property type="project" value="UniProtKB-KW"/>
</dbReference>
<comment type="caution">
    <text evidence="7">The sequence shown here is derived from an EMBL/GenBank/DDBJ whole genome shotgun (WGS) entry which is preliminary data.</text>
</comment>
<dbReference type="Proteomes" id="UP000256269">
    <property type="component" value="Unassembled WGS sequence"/>
</dbReference>
<reference evidence="7 8" key="1">
    <citation type="submission" date="2018-08" db="EMBL/GenBank/DDBJ databases">
        <title>Genomic Encyclopedia of Archaeal and Bacterial Type Strains, Phase II (KMG-II): from individual species to whole genera.</title>
        <authorList>
            <person name="Goeker M."/>
        </authorList>
    </citation>
    <scope>NUCLEOTIDE SEQUENCE [LARGE SCALE GENOMIC DNA]</scope>
    <source>
        <strain evidence="7 8">DSM 45791</strain>
    </source>
</reference>
<evidence type="ECO:0000259" key="6">
    <source>
        <dbReference type="PROSITE" id="PS51063"/>
    </source>
</evidence>
<keyword evidence="1" id="KW-0805">Transcription regulation</keyword>
<proteinExistence type="predicted"/>
<evidence type="ECO:0000256" key="3">
    <source>
        <dbReference type="ARBA" id="ARBA00023163"/>
    </source>
</evidence>
<dbReference type="OrthoDB" id="272447at2"/>
<dbReference type="SMART" id="SM00100">
    <property type="entry name" value="cNMP"/>
    <property type="match status" value="1"/>
</dbReference>
<dbReference type="InterPro" id="IPR036390">
    <property type="entry name" value="WH_DNA-bd_sf"/>
</dbReference>
<dbReference type="GO" id="GO:0003700">
    <property type="term" value="F:DNA-binding transcription factor activity"/>
    <property type="evidence" value="ECO:0007669"/>
    <property type="project" value="TreeGrafter"/>
</dbReference>
<evidence type="ECO:0000259" key="5">
    <source>
        <dbReference type="PROSITE" id="PS50042"/>
    </source>
</evidence>
<dbReference type="InterPro" id="IPR018490">
    <property type="entry name" value="cNMP-bd_dom_sf"/>
</dbReference>
<dbReference type="RefSeq" id="WP_116178890.1">
    <property type="nucleotide sequence ID" value="NZ_CP144375.1"/>
</dbReference>
<dbReference type="InterPro" id="IPR000595">
    <property type="entry name" value="cNMP-bd_dom"/>
</dbReference>
<dbReference type="Gene3D" id="2.60.120.10">
    <property type="entry name" value="Jelly Rolls"/>
    <property type="match status" value="1"/>
</dbReference>
<dbReference type="PROSITE" id="PS50042">
    <property type="entry name" value="CNMP_BINDING_3"/>
    <property type="match status" value="1"/>
</dbReference>
<name>A0A3E0H5C3_9PSEU</name>
<feature type="region of interest" description="Disordered" evidence="4">
    <location>
        <begin position="246"/>
        <end position="266"/>
    </location>
</feature>
<dbReference type="GO" id="GO:0005829">
    <property type="term" value="C:cytosol"/>
    <property type="evidence" value="ECO:0007669"/>
    <property type="project" value="TreeGrafter"/>
</dbReference>
<dbReference type="Pfam" id="PF00027">
    <property type="entry name" value="cNMP_binding"/>
    <property type="match status" value="1"/>
</dbReference>
<keyword evidence="8" id="KW-1185">Reference proteome</keyword>
<dbReference type="SUPFAM" id="SSF51206">
    <property type="entry name" value="cAMP-binding domain-like"/>
    <property type="match status" value="1"/>
</dbReference>
<dbReference type="PANTHER" id="PTHR24567:SF74">
    <property type="entry name" value="HTH-TYPE TRANSCRIPTIONAL REGULATOR ARCR"/>
    <property type="match status" value="1"/>
</dbReference>
<evidence type="ECO:0000256" key="2">
    <source>
        <dbReference type="ARBA" id="ARBA00023125"/>
    </source>
</evidence>
<dbReference type="InterPro" id="IPR012318">
    <property type="entry name" value="HTH_CRP"/>
</dbReference>
<dbReference type="SUPFAM" id="SSF46785">
    <property type="entry name" value="Winged helix' DNA-binding domain"/>
    <property type="match status" value="1"/>
</dbReference>